<dbReference type="RefSeq" id="WP_203837728.1">
    <property type="nucleotide sequence ID" value="NZ_BAAATV010000008.1"/>
</dbReference>
<dbReference type="EMBL" id="BOMN01000041">
    <property type="protein sequence ID" value="GIE20580.1"/>
    <property type="molecule type" value="Genomic_DNA"/>
</dbReference>
<proteinExistence type="predicted"/>
<comment type="caution">
    <text evidence="2">The sequence shown here is derived from an EMBL/GenBank/DDBJ whole genome shotgun (WGS) entry which is preliminary data.</text>
</comment>
<feature type="region of interest" description="Disordered" evidence="1">
    <location>
        <begin position="226"/>
        <end position="245"/>
    </location>
</feature>
<evidence type="ECO:0000313" key="2">
    <source>
        <dbReference type="EMBL" id="GIE20580.1"/>
    </source>
</evidence>
<dbReference type="SUPFAM" id="SSF56634">
    <property type="entry name" value="Heme-dependent catalase-like"/>
    <property type="match status" value="1"/>
</dbReference>
<accession>A0ABQ3ZPR2</accession>
<evidence type="ECO:0008006" key="4">
    <source>
        <dbReference type="Google" id="ProtNLM"/>
    </source>
</evidence>
<dbReference type="Proteomes" id="UP000603200">
    <property type="component" value="Unassembled WGS sequence"/>
</dbReference>
<keyword evidence="3" id="KW-1185">Reference proteome</keyword>
<name>A0ABQ3ZPR2_9ACTN</name>
<dbReference type="InterPro" id="IPR020835">
    <property type="entry name" value="Catalase_sf"/>
</dbReference>
<gene>
    <name evidence="2" type="ORF">Ahu01nite_036820</name>
</gene>
<reference evidence="2 3" key="1">
    <citation type="submission" date="2021-01" db="EMBL/GenBank/DDBJ databases">
        <title>Whole genome shotgun sequence of Actinoplanes humidus NBRC 14915.</title>
        <authorList>
            <person name="Komaki H."/>
            <person name="Tamura T."/>
        </authorList>
    </citation>
    <scope>NUCLEOTIDE SEQUENCE [LARGE SCALE GENOMIC DNA]</scope>
    <source>
        <strain evidence="2 3">NBRC 14915</strain>
    </source>
</reference>
<sequence length="245" mass="26210">MRVGRALLIAGVVATGVRVVRSRHRRFLHPDGRSFTGDLEIYGRTAPVGAALLDRPGRHPVTVRISKGVGTPAGWPDVLGVAVRIHGPVVGRRFDLLFSSAGQGRWSRHVPVLRRDFGGTCGTITAYRTGSGQKVHLSVSGDPTSTPLGRTFDSVIAVAESDNARLLLRDGTGDPLGRVRFGQLTPMTTDAALAFDPIRNAPRELHPSGTVHGARAFAYRLGQRWRGARPANPDPGAVTRTATHS</sequence>
<evidence type="ECO:0000256" key="1">
    <source>
        <dbReference type="SAM" id="MobiDB-lite"/>
    </source>
</evidence>
<organism evidence="2 3">
    <name type="scientific">Winogradskya humida</name>
    <dbReference type="NCBI Taxonomy" id="113566"/>
    <lineage>
        <taxon>Bacteria</taxon>
        <taxon>Bacillati</taxon>
        <taxon>Actinomycetota</taxon>
        <taxon>Actinomycetes</taxon>
        <taxon>Micromonosporales</taxon>
        <taxon>Micromonosporaceae</taxon>
        <taxon>Winogradskya</taxon>
    </lineage>
</organism>
<evidence type="ECO:0000313" key="3">
    <source>
        <dbReference type="Proteomes" id="UP000603200"/>
    </source>
</evidence>
<protein>
    <recommendedName>
        <fullName evidence="4">Phosphodiesterase</fullName>
    </recommendedName>
</protein>